<keyword evidence="1" id="KW-0175">Coiled coil</keyword>
<comment type="caution">
    <text evidence="3">The sequence shown here is derived from an EMBL/GenBank/DDBJ whole genome shotgun (WGS) entry which is preliminary data.</text>
</comment>
<reference evidence="3 4" key="1">
    <citation type="submission" date="2024-02" db="EMBL/GenBank/DDBJ databases">
        <title>de novo genome assembly of Solanum bulbocastanum strain 11H21.</title>
        <authorList>
            <person name="Hosaka A.J."/>
        </authorList>
    </citation>
    <scope>NUCLEOTIDE SEQUENCE [LARGE SCALE GENOMIC DNA]</scope>
    <source>
        <tissue evidence="3">Young leaves</tissue>
    </source>
</reference>
<dbReference type="AlphaFoldDB" id="A0AAN8Y808"/>
<gene>
    <name evidence="3" type="ORF">RDI58_022377</name>
</gene>
<dbReference type="EMBL" id="JBANQN010000009">
    <property type="protein sequence ID" value="KAK6780193.1"/>
    <property type="molecule type" value="Genomic_DNA"/>
</dbReference>
<evidence type="ECO:0000256" key="1">
    <source>
        <dbReference type="SAM" id="Coils"/>
    </source>
</evidence>
<feature type="domain" description="STAS" evidence="2">
    <location>
        <begin position="1"/>
        <end position="63"/>
    </location>
</feature>
<evidence type="ECO:0000313" key="4">
    <source>
        <dbReference type="Proteomes" id="UP001371456"/>
    </source>
</evidence>
<sequence length="89" mass="10385">MTDRIVIYLVEDEFNYEEAESYQDKISKLEKKVAKKEQEIDGIKEMIVDLKNSSNEDSVGYNIKDSFDEDLEAYSRIRTTAYPVFDCNA</sequence>
<evidence type="ECO:0000313" key="3">
    <source>
        <dbReference type="EMBL" id="KAK6780193.1"/>
    </source>
</evidence>
<accession>A0AAN8Y808</accession>
<dbReference type="Proteomes" id="UP001371456">
    <property type="component" value="Unassembled WGS sequence"/>
</dbReference>
<name>A0AAN8Y808_SOLBU</name>
<evidence type="ECO:0000259" key="2">
    <source>
        <dbReference type="PROSITE" id="PS50801"/>
    </source>
</evidence>
<protein>
    <recommendedName>
        <fullName evidence="2">STAS domain-containing protein</fullName>
    </recommendedName>
</protein>
<proteinExistence type="predicted"/>
<organism evidence="3 4">
    <name type="scientific">Solanum bulbocastanum</name>
    <name type="common">Wild potato</name>
    <dbReference type="NCBI Taxonomy" id="147425"/>
    <lineage>
        <taxon>Eukaryota</taxon>
        <taxon>Viridiplantae</taxon>
        <taxon>Streptophyta</taxon>
        <taxon>Embryophyta</taxon>
        <taxon>Tracheophyta</taxon>
        <taxon>Spermatophyta</taxon>
        <taxon>Magnoliopsida</taxon>
        <taxon>eudicotyledons</taxon>
        <taxon>Gunneridae</taxon>
        <taxon>Pentapetalae</taxon>
        <taxon>asterids</taxon>
        <taxon>lamiids</taxon>
        <taxon>Solanales</taxon>
        <taxon>Solanaceae</taxon>
        <taxon>Solanoideae</taxon>
        <taxon>Solaneae</taxon>
        <taxon>Solanum</taxon>
    </lineage>
</organism>
<dbReference type="PROSITE" id="PS50801">
    <property type="entry name" value="STAS"/>
    <property type="match status" value="1"/>
</dbReference>
<keyword evidence="4" id="KW-1185">Reference proteome</keyword>
<feature type="coiled-coil region" evidence="1">
    <location>
        <begin position="19"/>
        <end position="53"/>
    </location>
</feature>
<dbReference type="InterPro" id="IPR002645">
    <property type="entry name" value="STAS_dom"/>
</dbReference>